<sequence length="33" mass="3910">MNEPISLCALCYNITSMYHIRFQVCACIKHSRY</sequence>
<organism evidence="1">
    <name type="scientific">Arundo donax</name>
    <name type="common">Giant reed</name>
    <name type="synonym">Donax arundinaceus</name>
    <dbReference type="NCBI Taxonomy" id="35708"/>
    <lineage>
        <taxon>Eukaryota</taxon>
        <taxon>Viridiplantae</taxon>
        <taxon>Streptophyta</taxon>
        <taxon>Embryophyta</taxon>
        <taxon>Tracheophyta</taxon>
        <taxon>Spermatophyta</taxon>
        <taxon>Magnoliopsida</taxon>
        <taxon>Liliopsida</taxon>
        <taxon>Poales</taxon>
        <taxon>Poaceae</taxon>
        <taxon>PACMAD clade</taxon>
        <taxon>Arundinoideae</taxon>
        <taxon>Arundineae</taxon>
        <taxon>Arundo</taxon>
    </lineage>
</organism>
<name>A0A0A9FP74_ARUDO</name>
<proteinExistence type="predicted"/>
<protein>
    <submittedName>
        <fullName evidence="1">Uncharacterized protein</fullName>
    </submittedName>
</protein>
<evidence type="ECO:0000313" key="1">
    <source>
        <dbReference type="EMBL" id="JAE12091.1"/>
    </source>
</evidence>
<dbReference type="AlphaFoldDB" id="A0A0A9FP74"/>
<reference evidence="1" key="2">
    <citation type="journal article" date="2015" name="Data Brief">
        <title>Shoot transcriptome of the giant reed, Arundo donax.</title>
        <authorList>
            <person name="Barrero R.A."/>
            <person name="Guerrero F.D."/>
            <person name="Moolhuijzen P."/>
            <person name="Goolsby J.A."/>
            <person name="Tidwell J."/>
            <person name="Bellgard S.E."/>
            <person name="Bellgard M.I."/>
        </authorList>
    </citation>
    <scope>NUCLEOTIDE SEQUENCE</scope>
    <source>
        <tissue evidence="1">Shoot tissue taken approximately 20 cm above the soil surface</tissue>
    </source>
</reference>
<dbReference type="EMBL" id="GBRH01185805">
    <property type="protein sequence ID" value="JAE12091.1"/>
    <property type="molecule type" value="Transcribed_RNA"/>
</dbReference>
<accession>A0A0A9FP74</accession>
<reference evidence="1" key="1">
    <citation type="submission" date="2014-09" db="EMBL/GenBank/DDBJ databases">
        <authorList>
            <person name="Magalhaes I.L.F."/>
            <person name="Oliveira U."/>
            <person name="Santos F.R."/>
            <person name="Vidigal T.H.D.A."/>
            <person name="Brescovit A.D."/>
            <person name="Santos A.J."/>
        </authorList>
    </citation>
    <scope>NUCLEOTIDE SEQUENCE</scope>
    <source>
        <tissue evidence="1">Shoot tissue taken approximately 20 cm above the soil surface</tissue>
    </source>
</reference>